<dbReference type="OrthoDB" id="5585143at2"/>
<evidence type="ECO:0000313" key="3">
    <source>
        <dbReference type="Proteomes" id="UP000244956"/>
    </source>
</evidence>
<dbReference type="Pfam" id="PF10988">
    <property type="entry name" value="DUF2807"/>
    <property type="match status" value="1"/>
</dbReference>
<evidence type="ECO:0000259" key="1">
    <source>
        <dbReference type="Pfam" id="PF10988"/>
    </source>
</evidence>
<keyword evidence="3" id="KW-1185">Reference proteome</keyword>
<feature type="domain" description="Putative auto-transporter adhesin head GIN" evidence="1">
    <location>
        <begin position="45"/>
        <end position="245"/>
    </location>
</feature>
<sequence length="263" mass="28332">MTENLLKSILGTAIVLFFSSCDEILNVEIIGDGNIKTETREFGSFEELSLNADFKLSLTNGSPSVEVVADSNLLTYIETEIVGSELQVSVKPNFQIVPRQPVRIYVSVDDRFSGVEITDGGTVIADSLWTQKLNLAVYGVSNFVGDTLGAQALNVFSEGSTNIDIKGSFDDLSIRQIGSGNIFLEGYSEFGSIILEGSGKIDSQHLTIGNGKIKLYGSGLVLCRIIGTLTAEIEGNGRIYYYGIPTNLIKKIEGEGLVLPADD</sequence>
<dbReference type="Proteomes" id="UP000244956">
    <property type="component" value="Unassembled WGS sequence"/>
</dbReference>
<proteinExistence type="predicted"/>
<reference evidence="2 3" key="1">
    <citation type="submission" date="2018-05" db="EMBL/GenBank/DDBJ databases">
        <title>Marinilabilia rubrum sp. nov., isolated from saltern sediment.</title>
        <authorList>
            <person name="Zhang R."/>
        </authorList>
    </citation>
    <scope>NUCLEOTIDE SEQUENCE [LARGE SCALE GENOMIC DNA]</scope>
    <source>
        <strain evidence="2 3">WTE16</strain>
    </source>
</reference>
<dbReference type="EMBL" id="QEWP01000022">
    <property type="protein sequence ID" value="PWD97901.1"/>
    <property type="molecule type" value="Genomic_DNA"/>
</dbReference>
<organism evidence="2 3">
    <name type="scientific">Marinilabilia rubra</name>
    <dbReference type="NCBI Taxonomy" id="2162893"/>
    <lineage>
        <taxon>Bacteria</taxon>
        <taxon>Pseudomonadati</taxon>
        <taxon>Bacteroidota</taxon>
        <taxon>Bacteroidia</taxon>
        <taxon>Marinilabiliales</taxon>
        <taxon>Marinilabiliaceae</taxon>
        <taxon>Marinilabilia</taxon>
    </lineage>
</organism>
<gene>
    <name evidence="2" type="ORF">DDZ16_18255</name>
</gene>
<dbReference type="AlphaFoldDB" id="A0A2U2B4A0"/>
<dbReference type="InterPro" id="IPR021255">
    <property type="entry name" value="DUF2807"/>
</dbReference>
<evidence type="ECO:0000313" key="2">
    <source>
        <dbReference type="EMBL" id="PWD97901.1"/>
    </source>
</evidence>
<name>A0A2U2B4A0_9BACT</name>
<dbReference type="PROSITE" id="PS51257">
    <property type="entry name" value="PROKAR_LIPOPROTEIN"/>
    <property type="match status" value="1"/>
</dbReference>
<accession>A0A2U2B4A0</accession>
<comment type="caution">
    <text evidence="2">The sequence shown here is derived from an EMBL/GenBank/DDBJ whole genome shotgun (WGS) entry which is preliminary data.</text>
</comment>
<protein>
    <submittedName>
        <fullName evidence="2">DUF2807 domain-containing protein</fullName>
    </submittedName>
</protein>
<dbReference type="RefSeq" id="WP_109265919.1">
    <property type="nucleotide sequence ID" value="NZ_QEWP01000022.1"/>
</dbReference>
<dbReference type="Gene3D" id="2.160.20.120">
    <property type="match status" value="1"/>
</dbReference>